<dbReference type="SUPFAM" id="SSF51695">
    <property type="entry name" value="PLC-like phosphodiesterases"/>
    <property type="match status" value="1"/>
</dbReference>
<dbReference type="AlphaFoldDB" id="A0A5C3LQ19"/>
<organism evidence="2 3">
    <name type="scientific">Crucibulum laeve</name>
    <dbReference type="NCBI Taxonomy" id="68775"/>
    <lineage>
        <taxon>Eukaryota</taxon>
        <taxon>Fungi</taxon>
        <taxon>Dikarya</taxon>
        <taxon>Basidiomycota</taxon>
        <taxon>Agaricomycotina</taxon>
        <taxon>Agaricomycetes</taxon>
        <taxon>Agaricomycetidae</taxon>
        <taxon>Agaricales</taxon>
        <taxon>Agaricineae</taxon>
        <taxon>Nidulariaceae</taxon>
        <taxon>Crucibulum</taxon>
    </lineage>
</organism>
<dbReference type="Proteomes" id="UP000308652">
    <property type="component" value="Unassembled WGS sequence"/>
</dbReference>
<dbReference type="PANTHER" id="PTHR13593">
    <property type="match status" value="1"/>
</dbReference>
<dbReference type="InterPro" id="IPR000909">
    <property type="entry name" value="PLipase_C_PInositol-sp_X_dom"/>
</dbReference>
<accession>A0A5C3LQ19</accession>
<dbReference type="InterPro" id="IPR051057">
    <property type="entry name" value="PI-PLC_domain"/>
</dbReference>
<name>A0A5C3LQ19_9AGAR</name>
<dbReference type="PANTHER" id="PTHR13593:SF113">
    <property type="entry name" value="SI:DKEY-266F7.9"/>
    <property type="match status" value="1"/>
</dbReference>
<protein>
    <submittedName>
        <fullName evidence="2">PLC-like phosphodiesterase</fullName>
    </submittedName>
</protein>
<dbReference type="OrthoDB" id="1046782at2759"/>
<evidence type="ECO:0000313" key="2">
    <source>
        <dbReference type="EMBL" id="TFK34842.1"/>
    </source>
</evidence>
<dbReference type="GO" id="GO:0008081">
    <property type="term" value="F:phosphoric diester hydrolase activity"/>
    <property type="evidence" value="ECO:0007669"/>
    <property type="project" value="InterPro"/>
</dbReference>
<gene>
    <name evidence="2" type="ORF">BDQ12DRAFT_688939</name>
</gene>
<dbReference type="EMBL" id="ML213627">
    <property type="protein sequence ID" value="TFK34842.1"/>
    <property type="molecule type" value="Genomic_DNA"/>
</dbReference>
<dbReference type="GO" id="GO:0006629">
    <property type="term" value="P:lipid metabolic process"/>
    <property type="evidence" value="ECO:0007669"/>
    <property type="project" value="InterPro"/>
</dbReference>
<keyword evidence="3" id="KW-1185">Reference proteome</keyword>
<dbReference type="SMART" id="SM00148">
    <property type="entry name" value="PLCXc"/>
    <property type="match status" value="1"/>
</dbReference>
<dbReference type="InterPro" id="IPR017946">
    <property type="entry name" value="PLC-like_Pdiesterase_TIM-brl"/>
</dbReference>
<dbReference type="Gene3D" id="3.20.20.190">
    <property type="entry name" value="Phosphatidylinositol (PI) phosphodiesterase"/>
    <property type="match status" value="1"/>
</dbReference>
<evidence type="ECO:0000313" key="3">
    <source>
        <dbReference type="Proteomes" id="UP000308652"/>
    </source>
</evidence>
<sequence>MRLTILNLTDEAITASLPTKDKYVSEQALLPPSLSTTTHSLKGYRSKLTLKPSNIDPDEDKKWLIHAEGLSIKLSMALGASWQVVTVPEGCQWRIYISRITRKHHKLLIFPRRDMSSFLSEMPDRLPLSSLVLPGTHDTMALHGWPISQCQSPSTPLMTQLNLGIRVLDVRLSIISGRLISYHGIYPQRTPFKSILADIHEFLTSPTSSRETLVMSIKQEDFVKTHPADFSRLVREEIEASPGGMGMWFLENRVPRLGEVRGRVVMFSRFGMNGEGWEGGLEGLGMHPLSWPDSEKWGFSWQCKETLVRTHDWYAIPSFLAIPEKVALSTQILLPPTPQPPMPTLAITYFSAASFPLAMPPTIAQGFGWPKWGFGVEGVNSRVGRWLLGMLGGGPDLDNFNVAGEKEKTEGKMEEPRIRGWTLMDYCDHPEESGVVPLLVECNYRGRKEGEEGW</sequence>
<evidence type="ECO:0000259" key="1">
    <source>
        <dbReference type="SMART" id="SM00148"/>
    </source>
</evidence>
<reference evidence="2 3" key="1">
    <citation type="journal article" date="2019" name="Nat. Ecol. Evol.">
        <title>Megaphylogeny resolves global patterns of mushroom evolution.</title>
        <authorList>
            <person name="Varga T."/>
            <person name="Krizsan K."/>
            <person name="Foldi C."/>
            <person name="Dima B."/>
            <person name="Sanchez-Garcia M."/>
            <person name="Sanchez-Ramirez S."/>
            <person name="Szollosi G.J."/>
            <person name="Szarkandi J.G."/>
            <person name="Papp V."/>
            <person name="Albert L."/>
            <person name="Andreopoulos W."/>
            <person name="Angelini C."/>
            <person name="Antonin V."/>
            <person name="Barry K.W."/>
            <person name="Bougher N.L."/>
            <person name="Buchanan P."/>
            <person name="Buyck B."/>
            <person name="Bense V."/>
            <person name="Catcheside P."/>
            <person name="Chovatia M."/>
            <person name="Cooper J."/>
            <person name="Damon W."/>
            <person name="Desjardin D."/>
            <person name="Finy P."/>
            <person name="Geml J."/>
            <person name="Haridas S."/>
            <person name="Hughes K."/>
            <person name="Justo A."/>
            <person name="Karasinski D."/>
            <person name="Kautmanova I."/>
            <person name="Kiss B."/>
            <person name="Kocsube S."/>
            <person name="Kotiranta H."/>
            <person name="LaButti K.M."/>
            <person name="Lechner B.E."/>
            <person name="Liimatainen K."/>
            <person name="Lipzen A."/>
            <person name="Lukacs Z."/>
            <person name="Mihaltcheva S."/>
            <person name="Morgado L.N."/>
            <person name="Niskanen T."/>
            <person name="Noordeloos M.E."/>
            <person name="Ohm R.A."/>
            <person name="Ortiz-Santana B."/>
            <person name="Ovrebo C."/>
            <person name="Racz N."/>
            <person name="Riley R."/>
            <person name="Savchenko A."/>
            <person name="Shiryaev A."/>
            <person name="Soop K."/>
            <person name="Spirin V."/>
            <person name="Szebenyi C."/>
            <person name="Tomsovsky M."/>
            <person name="Tulloss R.E."/>
            <person name="Uehling J."/>
            <person name="Grigoriev I.V."/>
            <person name="Vagvolgyi C."/>
            <person name="Papp T."/>
            <person name="Martin F.M."/>
            <person name="Miettinen O."/>
            <person name="Hibbett D.S."/>
            <person name="Nagy L.G."/>
        </authorList>
    </citation>
    <scope>NUCLEOTIDE SEQUENCE [LARGE SCALE GENOMIC DNA]</scope>
    <source>
        <strain evidence="2 3">CBS 166.37</strain>
    </source>
</reference>
<feature type="domain" description="Phosphatidylinositol-specific phospholipase C X" evidence="1">
    <location>
        <begin position="124"/>
        <end position="269"/>
    </location>
</feature>
<proteinExistence type="predicted"/>
<dbReference type="PROSITE" id="PS50007">
    <property type="entry name" value="PIPLC_X_DOMAIN"/>
    <property type="match status" value="1"/>
</dbReference>